<dbReference type="SUPFAM" id="SSF49785">
    <property type="entry name" value="Galactose-binding domain-like"/>
    <property type="match status" value="1"/>
</dbReference>
<dbReference type="InterPro" id="IPR000383">
    <property type="entry name" value="Xaa-Pro-like_dom"/>
</dbReference>
<accession>A0ABS4TYE6</accession>
<dbReference type="InterPro" id="IPR008979">
    <property type="entry name" value="Galactose-bd-like_sf"/>
</dbReference>
<keyword evidence="4" id="KW-0031">Aminopeptidase</keyword>
<reference evidence="11 12" key="1">
    <citation type="submission" date="2021-03" db="EMBL/GenBank/DDBJ databases">
        <title>Sequencing the genomes of 1000 actinobacteria strains.</title>
        <authorList>
            <person name="Klenk H.-P."/>
        </authorList>
    </citation>
    <scope>NUCLEOTIDE SEQUENCE [LARGE SCALE GENOMIC DNA]</scope>
    <source>
        <strain evidence="11 12">DSM 46670</strain>
    </source>
</reference>
<comment type="caution">
    <text evidence="11">The sequence shown here is derived from an EMBL/GenBank/DDBJ whole genome shotgun (WGS) entry which is preliminary data.</text>
</comment>
<name>A0ABS4TYE6_9PSEU</name>
<comment type="catalytic activity">
    <reaction evidence="1">
        <text>Hydrolyzes Xaa-Pro-|- bonds to release unblocked, N-terminal dipeptides from substrates including Ala-Pro-|-p-nitroanilide and (sequentially) Tyr-Pro-|-Phe-Pro-|-Gly-Pro-|-Ile.</text>
        <dbReference type="EC" id="3.4.14.11"/>
    </reaction>
</comment>
<dbReference type="Proteomes" id="UP001519332">
    <property type="component" value="Unassembled WGS sequence"/>
</dbReference>
<feature type="region of interest" description="Disordered" evidence="9">
    <location>
        <begin position="401"/>
        <end position="433"/>
    </location>
</feature>
<evidence type="ECO:0000256" key="9">
    <source>
        <dbReference type="SAM" id="MobiDB-lite"/>
    </source>
</evidence>
<organism evidence="11 12">
    <name type="scientific">Kibdelosporangium banguiense</name>
    <dbReference type="NCBI Taxonomy" id="1365924"/>
    <lineage>
        <taxon>Bacteria</taxon>
        <taxon>Bacillati</taxon>
        <taxon>Actinomycetota</taxon>
        <taxon>Actinomycetes</taxon>
        <taxon>Pseudonocardiales</taxon>
        <taxon>Pseudonocardiaceae</taxon>
        <taxon>Kibdelosporangium</taxon>
    </lineage>
</organism>
<protein>
    <recommendedName>
        <fullName evidence="3">Xaa-Pro dipeptidyl-peptidase</fullName>
        <ecNumber evidence="3">3.4.14.11</ecNumber>
    </recommendedName>
    <alternativeName>
        <fullName evidence="8">X-prolyl-dipeptidyl aminopeptidase</fullName>
    </alternativeName>
</protein>
<dbReference type="InterPro" id="IPR008252">
    <property type="entry name" value="Pept_S15_Xpro"/>
</dbReference>
<keyword evidence="5" id="KW-0645">Protease</keyword>
<evidence type="ECO:0000256" key="8">
    <source>
        <dbReference type="ARBA" id="ARBA00030045"/>
    </source>
</evidence>
<dbReference type="Gene3D" id="3.40.50.1820">
    <property type="entry name" value="alpha/beta hydrolase"/>
    <property type="match status" value="1"/>
</dbReference>
<feature type="domain" description="Xaa-Pro dipeptidyl-peptidase C-terminal" evidence="10">
    <location>
        <begin position="359"/>
        <end position="613"/>
    </location>
</feature>
<keyword evidence="7" id="KW-0720">Serine protease</keyword>
<dbReference type="SMART" id="SM00939">
    <property type="entry name" value="PepX_C"/>
    <property type="match status" value="1"/>
</dbReference>
<dbReference type="PRINTS" id="PR00923">
    <property type="entry name" value="LACTOPTASE"/>
</dbReference>
<dbReference type="InterPro" id="IPR029058">
    <property type="entry name" value="AB_hydrolase_fold"/>
</dbReference>
<dbReference type="Gene3D" id="2.60.120.260">
    <property type="entry name" value="Galactose-binding domain-like"/>
    <property type="match status" value="1"/>
</dbReference>
<dbReference type="Pfam" id="PF08530">
    <property type="entry name" value="PepX_C"/>
    <property type="match status" value="1"/>
</dbReference>
<dbReference type="Pfam" id="PF02129">
    <property type="entry name" value="Peptidase_S15"/>
    <property type="match status" value="1"/>
</dbReference>
<dbReference type="Gene3D" id="1.10.246.70">
    <property type="match status" value="1"/>
</dbReference>
<dbReference type="EMBL" id="JAGINW010000001">
    <property type="protein sequence ID" value="MBP2329004.1"/>
    <property type="molecule type" value="Genomic_DNA"/>
</dbReference>
<dbReference type="EC" id="3.4.14.11" evidence="3"/>
<evidence type="ECO:0000313" key="11">
    <source>
        <dbReference type="EMBL" id="MBP2329004.1"/>
    </source>
</evidence>
<evidence type="ECO:0000313" key="12">
    <source>
        <dbReference type="Proteomes" id="UP001519332"/>
    </source>
</evidence>
<evidence type="ECO:0000256" key="7">
    <source>
        <dbReference type="ARBA" id="ARBA00022825"/>
    </source>
</evidence>
<dbReference type="GO" id="GO:0008239">
    <property type="term" value="F:dipeptidyl-peptidase activity"/>
    <property type="evidence" value="ECO:0007669"/>
    <property type="project" value="UniProtKB-EC"/>
</dbReference>
<comment type="similarity">
    <text evidence="2">Belongs to the peptidase S15 family.</text>
</comment>
<keyword evidence="6 11" id="KW-0378">Hydrolase</keyword>
<evidence type="ECO:0000256" key="2">
    <source>
        <dbReference type="ARBA" id="ARBA00010819"/>
    </source>
</evidence>
<gene>
    <name evidence="11" type="ORF">JOF56_009389</name>
</gene>
<dbReference type="SUPFAM" id="SSF53474">
    <property type="entry name" value="alpha/beta-Hydrolases"/>
    <property type="match status" value="1"/>
</dbReference>
<evidence type="ECO:0000256" key="3">
    <source>
        <dbReference type="ARBA" id="ARBA00012463"/>
    </source>
</evidence>
<dbReference type="InterPro" id="IPR013736">
    <property type="entry name" value="Xaa-Pro_dipept_C"/>
</dbReference>
<keyword evidence="12" id="KW-1185">Reference proteome</keyword>
<sequence>MVGPKFGRAASNSLVDSRKTTRRLRIAVTTASIVAVAATGVPVSAAPQAVPETKPIYSYQNAIREDVYVEAPMDSDNDGKPDRIAIQIMRPKETGTGLKTPVIMEPSPYYGLVNARTDRQMPVGFDGWYDEFFVPRGYTVIEAEMQGTSRSQGCPTTGGPEDTISIKAVVDWLNGRAKAYYANGSETVASWSTGAVGMAGVSYNGTLPNAVAATGVEGLKTIVPIAAISSWYDYARATGIGYTEWGHRYPEFLAKWVASSPALTQCADTLKALGDNAADDTSDYTPFWATRNYRPDAGKVKASVLLVHGMEDWNVKPGQGVLWWDQLQKHGVPRKIWLHRDGHIDPVQTRSREWKRQLHRWMDHWLFGMDNGIMKEPMADIQRPNGTWETHRSWPDTAARTTRLNFGPAGSGVAGTLGERRATGTQSFTDKSTQTEKTAMADYAVTAPNRLVYVTKPVAGDVRMSGTSRVNVTVQSNTTSAPLTALLVDYGPGTEYSVADFTPIELMTQKCDLVDVDQQTGCAEPRAERAMPVTAKVITRGAIDLKNHSSMAVGTPLVPGRKYQVSWELHGKDYVVPAGHRIGLVLMANNKNYIQVDTSAKALTVQLDASSLDIPVVGGRI</sequence>
<evidence type="ECO:0000256" key="1">
    <source>
        <dbReference type="ARBA" id="ARBA00000123"/>
    </source>
</evidence>
<evidence type="ECO:0000256" key="6">
    <source>
        <dbReference type="ARBA" id="ARBA00022801"/>
    </source>
</evidence>
<evidence type="ECO:0000256" key="4">
    <source>
        <dbReference type="ARBA" id="ARBA00022438"/>
    </source>
</evidence>
<dbReference type="RefSeq" id="WP_209645888.1">
    <property type="nucleotide sequence ID" value="NZ_JAGINW010000001.1"/>
</dbReference>
<proteinExistence type="inferred from homology"/>
<dbReference type="NCBIfam" id="NF003780">
    <property type="entry name" value="PRK05371.1-1"/>
    <property type="match status" value="1"/>
</dbReference>
<feature type="compositionally biased region" description="Polar residues" evidence="9">
    <location>
        <begin position="423"/>
        <end position="433"/>
    </location>
</feature>
<evidence type="ECO:0000256" key="5">
    <source>
        <dbReference type="ARBA" id="ARBA00022670"/>
    </source>
</evidence>
<evidence type="ECO:0000259" key="10">
    <source>
        <dbReference type="SMART" id="SM00939"/>
    </source>
</evidence>